<gene>
    <name evidence="3" type="ORF">ACFPFU_10880</name>
</gene>
<evidence type="ECO:0000313" key="3">
    <source>
        <dbReference type="EMBL" id="MFC4872195.1"/>
    </source>
</evidence>
<dbReference type="RefSeq" id="WP_377064379.1">
    <property type="nucleotide sequence ID" value="NZ_JBHSJJ010000005.1"/>
</dbReference>
<feature type="chain" id="PRO_5046871399" evidence="1">
    <location>
        <begin position="18"/>
        <end position="395"/>
    </location>
</feature>
<protein>
    <submittedName>
        <fullName evidence="3">DUF4185 domain-containing protein</fullName>
    </submittedName>
</protein>
<reference evidence="4" key="1">
    <citation type="journal article" date="2019" name="Int. J. Syst. Evol. Microbiol.">
        <title>The Global Catalogue of Microorganisms (GCM) 10K type strain sequencing project: providing services to taxonomists for standard genome sequencing and annotation.</title>
        <authorList>
            <consortium name="The Broad Institute Genomics Platform"/>
            <consortium name="The Broad Institute Genome Sequencing Center for Infectious Disease"/>
            <person name="Wu L."/>
            <person name="Ma J."/>
        </authorList>
    </citation>
    <scope>NUCLEOTIDE SEQUENCE [LARGE SCALE GENOMIC DNA]</scope>
    <source>
        <strain evidence="4">CGMCC 4.7466</strain>
    </source>
</reference>
<accession>A0ABV9T1T8</accession>
<name>A0ABV9T1T8_9BACT</name>
<dbReference type="PROSITE" id="PS51257">
    <property type="entry name" value="PROKAR_LIPOPROTEIN"/>
    <property type="match status" value="1"/>
</dbReference>
<dbReference type="InterPro" id="IPR025442">
    <property type="entry name" value="DUF4185"/>
</dbReference>
<feature type="signal peptide" evidence="1">
    <location>
        <begin position="1"/>
        <end position="17"/>
    </location>
</feature>
<organism evidence="3 4">
    <name type="scientific">Negadavirga shengliensis</name>
    <dbReference type="NCBI Taxonomy" id="1389218"/>
    <lineage>
        <taxon>Bacteria</taxon>
        <taxon>Pseudomonadati</taxon>
        <taxon>Bacteroidota</taxon>
        <taxon>Cytophagia</taxon>
        <taxon>Cytophagales</taxon>
        <taxon>Cyclobacteriaceae</taxon>
        <taxon>Negadavirga</taxon>
    </lineage>
</organism>
<sequence>MKRLIIAISALTLGAYACNHNKSQDINTGASEKELQFTVEEAPDWTALFKRDSGWFGGDGIFAIPLDGKENLEEGDTARNLFVFSDTMYGLIENGELQEGFTMVNNSIAILEGHEPDPSKIKFEVKKNQDGQPASLFVPRTLASKEGDYFWLGDGFVNAADNALYLFAYRIVNVPEKEVFGFEEVGNVLIRIPSNSAYPFEEMDQWDIPFHADGPKASLGVGIYVNTTQANAPDPDGYIYIYGVRGMEKELIVARVAPEKMTAIEEWKFWDGEEWTSESDRAAGLGTGVSNELSVSPIGDGKYALVFQQGTLSNTVAMRIGESPIGPFSEDIPLWDCKADLEGSQFFAYNAKAYPSLSKPGELLISYNINSFDFFNDIKAYPNLYRPRFIRVKFE</sequence>
<dbReference type="Pfam" id="PF13810">
    <property type="entry name" value="DUF4185"/>
    <property type="match status" value="1"/>
</dbReference>
<proteinExistence type="predicted"/>
<dbReference type="EMBL" id="JBHSJJ010000005">
    <property type="protein sequence ID" value="MFC4872195.1"/>
    <property type="molecule type" value="Genomic_DNA"/>
</dbReference>
<feature type="domain" description="DUF4185" evidence="2">
    <location>
        <begin position="229"/>
        <end position="339"/>
    </location>
</feature>
<keyword evidence="1" id="KW-0732">Signal</keyword>
<comment type="caution">
    <text evidence="3">The sequence shown here is derived from an EMBL/GenBank/DDBJ whole genome shotgun (WGS) entry which is preliminary data.</text>
</comment>
<evidence type="ECO:0000256" key="1">
    <source>
        <dbReference type="SAM" id="SignalP"/>
    </source>
</evidence>
<keyword evidence="4" id="KW-1185">Reference proteome</keyword>
<evidence type="ECO:0000313" key="4">
    <source>
        <dbReference type="Proteomes" id="UP001595818"/>
    </source>
</evidence>
<evidence type="ECO:0000259" key="2">
    <source>
        <dbReference type="Pfam" id="PF13810"/>
    </source>
</evidence>
<dbReference type="Proteomes" id="UP001595818">
    <property type="component" value="Unassembled WGS sequence"/>
</dbReference>